<reference evidence="1" key="2">
    <citation type="submission" date="2015-06" db="UniProtKB">
        <authorList>
            <consortium name="EnsemblMetazoa"/>
        </authorList>
    </citation>
    <scope>IDENTIFICATION</scope>
</reference>
<evidence type="ECO:0000313" key="2">
    <source>
        <dbReference type="Proteomes" id="UP000015104"/>
    </source>
</evidence>
<name>T1JV11_TETUR</name>
<accession>T1JV11</accession>
<dbReference type="Proteomes" id="UP000015104">
    <property type="component" value="Unassembled WGS sequence"/>
</dbReference>
<proteinExistence type="predicted"/>
<sequence length="162" mass="18678">METAYQQGYKELSELGTNFLLKAKLSYVEYYPNNYDWISRNWLIEESVFGDEKNSIVTLITQEKGGIEIKVFRDFKTQNISLICVQNECGQNVDLLDKNLKGFPPGITQILRAALLLGTYRMIMCETNEKQLYIYPGHWGYTYSCGTFHLTSSLQGLFRGDE</sequence>
<dbReference type="EnsemblMetazoa" id="tetur02g02920.1">
    <property type="protein sequence ID" value="tetur02g02920.1"/>
    <property type="gene ID" value="tetur02g02920"/>
</dbReference>
<reference evidence="2" key="1">
    <citation type="submission" date="2011-08" db="EMBL/GenBank/DDBJ databases">
        <authorList>
            <person name="Rombauts S."/>
        </authorList>
    </citation>
    <scope>NUCLEOTIDE SEQUENCE</scope>
    <source>
        <strain evidence="2">London</strain>
    </source>
</reference>
<organism evidence="1 2">
    <name type="scientific">Tetranychus urticae</name>
    <name type="common">Two-spotted spider mite</name>
    <dbReference type="NCBI Taxonomy" id="32264"/>
    <lineage>
        <taxon>Eukaryota</taxon>
        <taxon>Metazoa</taxon>
        <taxon>Ecdysozoa</taxon>
        <taxon>Arthropoda</taxon>
        <taxon>Chelicerata</taxon>
        <taxon>Arachnida</taxon>
        <taxon>Acari</taxon>
        <taxon>Acariformes</taxon>
        <taxon>Trombidiformes</taxon>
        <taxon>Prostigmata</taxon>
        <taxon>Eleutherengona</taxon>
        <taxon>Raphignathae</taxon>
        <taxon>Tetranychoidea</taxon>
        <taxon>Tetranychidae</taxon>
        <taxon>Tetranychus</taxon>
    </lineage>
</organism>
<dbReference type="EMBL" id="CAEY01000790">
    <property type="status" value="NOT_ANNOTATED_CDS"/>
    <property type="molecule type" value="Genomic_DNA"/>
</dbReference>
<protein>
    <submittedName>
        <fullName evidence="1">Uncharacterized protein</fullName>
    </submittedName>
</protein>
<dbReference type="HOGENOM" id="CLU_1733816_0_0_1"/>
<evidence type="ECO:0000313" key="1">
    <source>
        <dbReference type="EnsemblMetazoa" id="tetur02g02920.1"/>
    </source>
</evidence>
<keyword evidence="2" id="KW-1185">Reference proteome</keyword>
<dbReference type="AlphaFoldDB" id="T1JV11"/>